<keyword evidence="7" id="KW-1185">Reference proteome</keyword>
<evidence type="ECO:0000256" key="1">
    <source>
        <dbReference type="ARBA" id="ARBA00022691"/>
    </source>
</evidence>
<dbReference type="GO" id="GO:0051536">
    <property type="term" value="F:iron-sulfur cluster binding"/>
    <property type="evidence" value="ECO:0007669"/>
    <property type="project" value="UniProtKB-KW"/>
</dbReference>
<dbReference type="InterPro" id="IPR007197">
    <property type="entry name" value="rSAM"/>
</dbReference>
<dbReference type="Pfam" id="PF04055">
    <property type="entry name" value="Radical_SAM"/>
    <property type="match status" value="1"/>
</dbReference>
<dbReference type="GO" id="GO:0003824">
    <property type="term" value="F:catalytic activity"/>
    <property type="evidence" value="ECO:0007669"/>
    <property type="project" value="InterPro"/>
</dbReference>
<keyword evidence="4" id="KW-0411">Iron-sulfur</keyword>
<evidence type="ECO:0000256" key="4">
    <source>
        <dbReference type="ARBA" id="ARBA00023014"/>
    </source>
</evidence>
<evidence type="ECO:0000259" key="5">
    <source>
        <dbReference type="PROSITE" id="PS51918"/>
    </source>
</evidence>
<evidence type="ECO:0000313" key="7">
    <source>
        <dbReference type="Proteomes" id="UP000014155"/>
    </source>
</evidence>
<name>S0FNF1_RUMCE</name>
<dbReference type="PATRIC" id="fig|1195236.3.peg.2612"/>
<dbReference type="eggNOG" id="COG0502">
    <property type="taxonomic scope" value="Bacteria"/>
</dbReference>
<proteinExistence type="predicted"/>
<dbReference type="InterPro" id="IPR058240">
    <property type="entry name" value="rSAM_sf"/>
</dbReference>
<dbReference type="AlphaFoldDB" id="S0FNF1"/>
<evidence type="ECO:0000313" key="6">
    <source>
        <dbReference type="EMBL" id="EMS71871.1"/>
    </source>
</evidence>
<protein>
    <recommendedName>
        <fullName evidence="5">Radical SAM core domain-containing protein</fullName>
    </recommendedName>
</protein>
<dbReference type="PROSITE" id="PS51918">
    <property type="entry name" value="RADICAL_SAM"/>
    <property type="match status" value="1"/>
</dbReference>
<dbReference type="InterPro" id="IPR013785">
    <property type="entry name" value="Aldolase_TIM"/>
</dbReference>
<dbReference type="Gene3D" id="3.20.20.70">
    <property type="entry name" value="Aldolase class I"/>
    <property type="match status" value="1"/>
</dbReference>
<comment type="caution">
    <text evidence="6">The sequence shown here is derived from an EMBL/GenBank/DDBJ whole genome shotgun (WGS) entry which is preliminary data.</text>
</comment>
<dbReference type="GO" id="GO:0046872">
    <property type="term" value="F:metal ion binding"/>
    <property type="evidence" value="ECO:0007669"/>
    <property type="project" value="UniProtKB-KW"/>
</dbReference>
<sequence length="404" mass="45767">MGSLKEKLYEELKLKLTLFIEGVSYEEGIFDKLINNDSTLKKQEYCTWDKELVTKKNFNLPYTFTLENGSGVPIVVDRNSPYKIEENEGIFSLSYKNKKISDITFPKAPEFYSKFTRDGASMRNIASESSFGSEDKSIIVSYSTECSVKDKGQTCLFCTMNGTKGLEKGEERPPWKYPNQIGETVKAAYDEGFSHLTITGGFVPERREMEYYLDVADSIKEALGRDEFNGTACIGAPLDFSVIDKYKEAGFSTIAFNTEVWGKNYFDIICPGKVEECGGFDNWIKAIEYAVQVFGRGKVRSNFVCGLQPKEVLLEGLEYLASIGVVTVASSWIPGIGSPLEGHRSPTVDWHWDVQLKHADILRKYGRTYEEIFNATPNRNFAHEIYQIEDETLPIFKKQELLAK</sequence>
<keyword evidence="3" id="KW-0408">Iron</keyword>
<accession>S0FNF1</accession>
<dbReference type="Proteomes" id="UP000014155">
    <property type="component" value="Unassembled WGS sequence"/>
</dbReference>
<dbReference type="RefSeq" id="WP_004625851.1">
    <property type="nucleotide sequence ID" value="NZ_AORV01000033.1"/>
</dbReference>
<keyword evidence="2" id="KW-0479">Metal-binding</keyword>
<evidence type="ECO:0000256" key="2">
    <source>
        <dbReference type="ARBA" id="ARBA00022723"/>
    </source>
</evidence>
<dbReference type="NCBIfam" id="NF045502">
    <property type="entry name" value="variant_rSAM"/>
    <property type="match status" value="1"/>
</dbReference>
<dbReference type="SUPFAM" id="SSF102114">
    <property type="entry name" value="Radical SAM enzymes"/>
    <property type="match status" value="1"/>
</dbReference>
<keyword evidence="1" id="KW-0949">S-adenosyl-L-methionine</keyword>
<reference evidence="6 7" key="1">
    <citation type="journal article" date="2013" name="Genome Announc.">
        <title>Draft Genome Sequence of the Cellulolytic, Mesophilic, Anaerobic Bacterium Clostridium termitidis Strain CT1112 (DSM 5398).</title>
        <authorList>
            <person name="Lal S."/>
            <person name="Ramachandran U."/>
            <person name="Zhang X."/>
            <person name="Munir R."/>
            <person name="Sparling R."/>
            <person name="Levin D.B."/>
        </authorList>
    </citation>
    <scope>NUCLEOTIDE SEQUENCE [LARGE SCALE GENOMIC DNA]</scope>
    <source>
        <strain evidence="6 7">CT1112</strain>
    </source>
</reference>
<gene>
    <name evidence="6" type="ORF">CTER_2304</name>
</gene>
<dbReference type="STRING" id="1195236.CTER_2304"/>
<evidence type="ECO:0000256" key="3">
    <source>
        <dbReference type="ARBA" id="ARBA00023004"/>
    </source>
</evidence>
<organism evidence="6 7">
    <name type="scientific">Ruminiclostridium cellobioparum subsp. termitidis CT1112</name>
    <dbReference type="NCBI Taxonomy" id="1195236"/>
    <lineage>
        <taxon>Bacteria</taxon>
        <taxon>Bacillati</taxon>
        <taxon>Bacillota</taxon>
        <taxon>Clostridia</taxon>
        <taxon>Eubacteriales</taxon>
        <taxon>Oscillospiraceae</taxon>
        <taxon>Ruminiclostridium</taxon>
    </lineage>
</organism>
<feature type="domain" description="Radical SAM core" evidence="5">
    <location>
        <begin position="130"/>
        <end position="375"/>
    </location>
</feature>
<dbReference type="EMBL" id="AORV01000033">
    <property type="protein sequence ID" value="EMS71871.1"/>
    <property type="molecule type" value="Genomic_DNA"/>
</dbReference>